<keyword evidence="5 7" id="KW-1133">Transmembrane helix</keyword>
<evidence type="ECO:0000256" key="2">
    <source>
        <dbReference type="ARBA" id="ARBA00022448"/>
    </source>
</evidence>
<organism evidence="9">
    <name type="scientific">Paenibacillus sp. BIHB 4019</name>
    <dbReference type="NCBI Taxonomy" id="1870819"/>
    <lineage>
        <taxon>Bacteria</taxon>
        <taxon>Bacillati</taxon>
        <taxon>Bacillota</taxon>
        <taxon>Bacilli</taxon>
        <taxon>Bacillales</taxon>
        <taxon>Paenibacillaceae</taxon>
        <taxon>Paenibacillus</taxon>
    </lineage>
</organism>
<evidence type="ECO:0000256" key="6">
    <source>
        <dbReference type="ARBA" id="ARBA00023136"/>
    </source>
</evidence>
<evidence type="ECO:0000256" key="7">
    <source>
        <dbReference type="RuleBase" id="RU363032"/>
    </source>
</evidence>
<feature type="transmembrane region" description="Helical" evidence="7">
    <location>
        <begin position="157"/>
        <end position="183"/>
    </location>
</feature>
<accession>A0A1B2DFC9</accession>
<dbReference type="InterPro" id="IPR051393">
    <property type="entry name" value="ABC_transporter_permease"/>
</dbReference>
<dbReference type="InterPro" id="IPR000515">
    <property type="entry name" value="MetI-like"/>
</dbReference>
<dbReference type="CDD" id="cd06261">
    <property type="entry name" value="TM_PBP2"/>
    <property type="match status" value="1"/>
</dbReference>
<feature type="transmembrane region" description="Helical" evidence="7">
    <location>
        <begin position="110"/>
        <end position="130"/>
    </location>
</feature>
<dbReference type="SUPFAM" id="SSF161098">
    <property type="entry name" value="MetI-like"/>
    <property type="match status" value="1"/>
</dbReference>
<keyword evidence="3" id="KW-1003">Cell membrane</keyword>
<dbReference type="GO" id="GO:0055085">
    <property type="term" value="P:transmembrane transport"/>
    <property type="evidence" value="ECO:0007669"/>
    <property type="project" value="InterPro"/>
</dbReference>
<keyword evidence="4 7" id="KW-0812">Transmembrane</keyword>
<evidence type="ECO:0000313" key="9">
    <source>
        <dbReference type="EMBL" id="ANY66396.1"/>
    </source>
</evidence>
<evidence type="ECO:0000256" key="5">
    <source>
        <dbReference type="ARBA" id="ARBA00022989"/>
    </source>
</evidence>
<feature type="transmembrane region" description="Helical" evidence="7">
    <location>
        <begin position="76"/>
        <end position="98"/>
    </location>
</feature>
<comment type="subcellular location">
    <subcellularLocation>
        <location evidence="1 7">Cell membrane</location>
        <topology evidence="1 7">Multi-pass membrane protein</topology>
    </subcellularLocation>
</comment>
<dbReference type="EMBL" id="CP016808">
    <property type="protein sequence ID" value="ANY66396.1"/>
    <property type="molecule type" value="Genomic_DNA"/>
</dbReference>
<feature type="transmembrane region" description="Helical" evidence="7">
    <location>
        <begin position="12"/>
        <end position="35"/>
    </location>
</feature>
<evidence type="ECO:0000256" key="4">
    <source>
        <dbReference type="ARBA" id="ARBA00022692"/>
    </source>
</evidence>
<evidence type="ECO:0000256" key="1">
    <source>
        <dbReference type="ARBA" id="ARBA00004651"/>
    </source>
</evidence>
<name>A0A1B2DFC9_9BACL</name>
<evidence type="ECO:0000259" key="8">
    <source>
        <dbReference type="PROSITE" id="PS50928"/>
    </source>
</evidence>
<dbReference type="PANTHER" id="PTHR30193">
    <property type="entry name" value="ABC TRANSPORTER PERMEASE PROTEIN"/>
    <property type="match status" value="1"/>
</dbReference>
<protein>
    <submittedName>
        <fullName evidence="9">Sugar ABC transporter permease</fullName>
    </submittedName>
</protein>
<keyword evidence="2 7" id="KW-0813">Transport</keyword>
<evidence type="ECO:0000256" key="3">
    <source>
        <dbReference type="ARBA" id="ARBA00022475"/>
    </source>
</evidence>
<feature type="transmembrane region" description="Helical" evidence="7">
    <location>
        <begin position="264"/>
        <end position="284"/>
    </location>
</feature>
<dbReference type="Gene3D" id="1.10.3720.10">
    <property type="entry name" value="MetI-like"/>
    <property type="match status" value="1"/>
</dbReference>
<dbReference type="Pfam" id="PF00528">
    <property type="entry name" value="BPD_transp_1"/>
    <property type="match status" value="1"/>
</dbReference>
<dbReference type="PANTHER" id="PTHR30193:SF37">
    <property type="entry name" value="INNER MEMBRANE ABC TRANSPORTER PERMEASE PROTEIN YCJO"/>
    <property type="match status" value="1"/>
</dbReference>
<feature type="domain" description="ABC transmembrane type-1" evidence="8">
    <location>
        <begin position="72"/>
        <end position="285"/>
    </location>
</feature>
<feature type="transmembrane region" description="Helical" evidence="7">
    <location>
        <begin position="212"/>
        <end position="231"/>
    </location>
</feature>
<gene>
    <name evidence="9" type="ORF">BBD42_07945</name>
</gene>
<dbReference type="PROSITE" id="PS50928">
    <property type="entry name" value="ABC_TM1"/>
    <property type="match status" value="1"/>
</dbReference>
<comment type="similarity">
    <text evidence="7">Belongs to the binding-protein-dependent transport system permease family.</text>
</comment>
<dbReference type="RefSeq" id="WP_099517734.1">
    <property type="nucleotide sequence ID" value="NZ_CP016808.1"/>
</dbReference>
<sequence>MKGILNNKTPYFFIAPTLILLAMFSLLPIVIALVISFTNMDLAGLADVSNISFVGMQNYLDVLTDPLFLQAITNTLYYVIIGVPSVIALSLAIALLINFGKSKVFTTFRVIYYLPSVTNVVAVAVVWTYLYNPSLGLFNYLLNLVHLPDVQWLQHPIIAKISLIILALWRAIGLNMLIFIAAIKGIPRSYYEAAQIDGASNWQQMRTITLPLLRYAIFFVSITTMIGWIQFFEEPLIMTKGGPLNGTMSVALFIYNNGFQYSKFGYAAAGSFILFISIIIITLIQFKFQNKETDV</sequence>
<dbReference type="SUPFAM" id="SSF160964">
    <property type="entry name" value="MalF N-terminal region-like"/>
    <property type="match status" value="1"/>
</dbReference>
<dbReference type="AlphaFoldDB" id="A0A1B2DFC9"/>
<dbReference type="InterPro" id="IPR035906">
    <property type="entry name" value="MetI-like_sf"/>
</dbReference>
<proteinExistence type="inferred from homology"/>
<dbReference type="GO" id="GO:0005886">
    <property type="term" value="C:plasma membrane"/>
    <property type="evidence" value="ECO:0007669"/>
    <property type="project" value="UniProtKB-SubCell"/>
</dbReference>
<keyword evidence="6 7" id="KW-0472">Membrane</keyword>
<reference evidence="9" key="1">
    <citation type="submission" date="2016-08" db="EMBL/GenBank/DDBJ databases">
        <title>Complete Genome Seqeunce of Paenibacillus sp. BIHB 4019 from tea rhizoplane.</title>
        <authorList>
            <person name="Thakur R."/>
            <person name="Swarnkar M.K."/>
            <person name="Gulati A."/>
        </authorList>
    </citation>
    <scope>NUCLEOTIDE SEQUENCE [LARGE SCALE GENOMIC DNA]</scope>
    <source>
        <strain evidence="9">BIHB4019</strain>
    </source>
</reference>